<accession>A0A0C9XT90</accession>
<name>A0A0C9XT90_9AGAR</name>
<dbReference type="HOGENOM" id="CLU_3055989_0_0_1"/>
<feature type="non-terminal residue" evidence="1">
    <location>
        <position position="1"/>
    </location>
</feature>
<reference evidence="1 2" key="1">
    <citation type="submission" date="2014-04" db="EMBL/GenBank/DDBJ databases">
        <authorList>
            <consortium name="DOE Joint Genome Institute"/>
            <person name="Kuo A."/>
            <person name="Kohler A."/>
            <person name="Nagy L.G."/>
            <person name="Floudas D."/>
            <person name="Copeland A."/>
            <person name="Barry K.W."/>
            <person name="Cichocki N."/>
            <person name="Veneault-Fourrey C."/>
            <person name="LaButti K."/>
            <person name="Lindquist E.A."/>
            <person name="Lipzen A."/>
            <person name="Lundell T."/>
            <person name="Morin E."/>
            <person name="Murat C."/>
            <person name="Sun H."/>
            <person name="Tunlid A."/>
            <person name="Henrissat B."/>
            <person name="Grigoriev I.V."/>
            <person name="Hibbett D.S."/>
            <person name="Martin F."/>
            <person name="Nordberg H.P."/>
            <person name="Cantor M.N."/>
            <person name="Hua S.X."/>
        </authorList>
    </citation>
    <scope>NUCLEOTIDE SEQUENCE [LARGE SCALE GENOMIC DNA]</scope>
    <source>
        <strain evidence="1 2">LaAM-08-1</strain>
    </source>
</reference>
<keyword evidence="2" id="KW-1185">Reference proteome</keyword>
<reference evidence="2" key="2">
    <citation type="submission" date="2015-01" db="EMBL/GenBank/DDBJ databases">
        <title>Evolutionary Origins and Diversification of the Mycorrhizal Mutualists.</title>
        <authorList>
            <consortium name="DOE Joint Genome Institute"/>
            <consortium name="Mycorrhizal Genomics Consortium"/>
            <person name="Kohler A."/>
            <person name="Kuo A."/>
            <person name="Nagy L.G."/>
            <person name="Floudas D."/>
            <person name="Copeland A."/>
            <person name="Barry K.W."/>
            <person name="Cichocki N."/>
            <person name="Veneault-Fourrey C."/>
            <person name="LaButti K."/>
            <person name="Lindquist E.A."/>
            <person name="Lipzen A."/>
            <person name="Lundell T."/>
            <person name="Morin E."/>
            <person name="Murat C."/>
            <person name="Riley R."/>
            <person name="Ohm R."/>
            <person name="Sun H."/>
            <person name="Tunlid A."/>
            <person name="Henrissat B."/>
            <person name="Grigoriev I.V."/>
            <person name="Hibbett D.S."/>
            <person name="Martin F."/>
        </authorList>
    </citation>
    <scope>NUCLEOTIDE SEQUENCE [LARGE SCALE GENOMIC DNA]</scope>
    <source>
        <strain evidence="2">LaAM-08-1</strain>
    </source>
</reference>
<proteinExistence type="predicted"/>
<dbReference type="AlphaFoldDB" id="A0A0C9XT90"/>
<sequence>CESPSHGVDAENHPIRRSSVLGPTTCRICHGTVDELSIMSLLIYDCLSFEKCHG</sequence>
<protein>
    <submittedName>
        <fullName evidence="1">Uncharacterized protein</fullName>
    </submittedName>
</protein>
<organism evidence="1 2">
    <name type="scientific">Laccaria amethystina LaAM-08-1</name>
    <dbReference type="NCBI Taxonomy" id="1095629"/>
    <lineage>
        <taxon>Eukaryota</taxon>
        <taxon>Fungi</taxon>
        <taxon>Dikarya</taxon>
        <taxon>Basidiomycota</taxon>
        <taxon>Agaricomycotina</taxon>
        <taxon>Agaricomycetes</taxon>
        <taxon>Agaricomycetidae</taxon>
        <taxon>Agaricales</taxon>
        <taxon>Agaricineae</taxon>
        <taxon>Hydnangiaceae</taxon>
        <taxon>Laccaria</taxon>
    </lineage>
</organism>
<gene>
    <name evidence="1" type="ORF">K443DRAFT_102732</name>
</gene>
<evidence type="ECO:0000313" key="2">
    <source>
        <dbReference type="Proteomes" id="UP000054477"/>
    </source>
</evidence>
<dbReference type="Proteomes" id="UP000054477">
    <property type="component" value="Unassembled WGS sequence"/>
</dbReference>
<dbReference type="EMBL" id="KN838653">
    <property type="protein sequence ID" value="KIJ99122.1"/>
    <property type="molecule type" value="Genomic_DNA"/>
</dbReference>
<evidence type="ECO:0000313" key="1">
    <source>
        <dbReference type="EMBL" id="KIJ99122.1"/>
    </source>
</evidence>